<dbReference type="Gene3D" id="3.40.630.10">
    <property type="entry name" value="Zn peptidases"/>
    <property type="match status" value="2"/>
</dbReference>
<dbReference type="EC" id="3.5.1.18" evidence="3"/>
<dbReference type="GO" id="GO:0008777">
    <property type="term" value="F:acetylornithine deacetylase activity"/>
    <property type="evidence" value="ECO:0007669"/>
    <property type="project" value="TreeGrafter"/>
</dbReference>
<dbReference type="Proteomes" id="UP000186104">
    <property type="component" value="Chromosome"/>
</dbReference>
<accession>A0A173LKI7</accession>
<dbReference type="NCBIfam" id="TIGR01900">
    <property type="entry name" value="dapE-gram_pos"/>
    <property type="match status" value="1"/>
</dbReference>
<gene>
    <name evidence="5" type="ORF">BJL86_2038</name>
</gene>
<evidence type="ECO:0000256" key="1">
    <source>
        <dbReference type="ARBA" id="ARBA00022723"/>
    </source>
</evidence>
<dbReference type="InterPro" id="IPR002933">
    <property type="entry name" value="Peptidase_M20"/>
</dbReference>
<dbReference type="InterPro" id="IPR036264">
    <property type="entry name" value="Bact_exopeptidase_dim_dom"/>
</dbReference>
<dbReference type="AlphaFoldDB" id="A0A173LKI7"/>
<evidence type="ECO:0000256" key="2">
    <source>
        <dbReference type="ARBA" id="ARBA00022801"/>
    </source>
</evidence>
<dbReference type="GO" id="GO:0009089">
    <property type="term" value="P:lysine biosynthetic process via diaminopimelate"/>
    <property type="evidence" value="ECO:0007669"/>
    <property type="project" value="UniProtKB-UniRule"/>
</dbReference>
<dbReference type="PANTHER" id="PTHR43808:SF31">
    <property type="entry name" value="N-ACETYL-L-CITRULLINE DEACETYLASE"/>
    <property type="match status" value="1"/>
</dbReference>
<dbReference type="Pfam" id="PF01546">
    <property type="entry name" value="Peptidase_M20"/>
    <property type="match status" value="1"/>
</dbReference>
<dbReference type="Pfam" id="PF07687">
    <property type="entry name" value="M20_dimer"/>
    <property type="match status" value="1"/>
</dbReference>
<organism evidence="5 6">
    <name type="scientific">Dietzia timorensis</name>
    <dbReference type="NCBI Taxonomy" id="499555"/>
    <lineage>
        <taxon>Bacteria</taxon>
        <taxon>Bacillati</taxon>
        <taxon>Actinomycetota</taxon>
        <taxon>Actinomycetes</taxon>
        <taxon>Mycobacteriales</taxon>
        <taxon>Dietziaceae</taxon>
        <taxon>Dietzia</taxon>
    </lineage>
</organism>
<dbReference type="SUPFAM" id="SSF55031">
    <property type="entry name" value="Bacterial exopeptidase dimerisation domain"/>
    <property type="match status" value="1"/>
</dbReference>
<dbReference type="STRING" id="499555.BJL86_2038"/>
<evidence type="ECO:0000313" key="6">
    <source>
        <dbReference type="Proteomes" id="UP000186104"/>
    </source>
</evidence>
<dbReference type="InterPro" id="IPR010174">
    <property type="entry name" value="Succinyl-DAP_deSuclase_DapE"/>
</dbReference>
<dbReference type="RefSeq" id="WP_067475456.1">
    <property type="nucleotide sequence ID" value="NZ_CP015961.1"/>
</dbReference>
<sequence length="438" mass="46283">MNETPPTAHGPQSYTLDLRQDPVSLTRALVDIPSPSRDERAIADAVEAALAEVVASRGQPFDAATGSTRIERVGNCVVARTERGLPSRVVLAGHLDTVPIADNLPSAVISEEEDGEQVDKMYGCGTSDMKAGDAVFLHLFAELAQSQDLAHDLTLIMYDCEEIEASANGLGALQAVRPDLLDGDLAILGEPTDGLIEAGCQGTLRLRVHSRGVRSHSARSWLGDNALHRLAPVFEALARYTPRNVDIDGCTYREGLQAVRVLGGVAGNVVPDTAWVDVNFRFAPDRSPHQALQHAVDALGLEPGARFDPESGPGAEPWSIEAGAPVEDLAEDHLPDDGAGTSSPRTGTAWQLTDMSPGALPGLDNPAAAALVRAAGGQVRAKYGWTDVSRFAAAGVAAVNLGPGDPGMAHKRDEFCRVAEIGRVTGFLREYLTSRGSE</sequence>
<reference evidence="5 6" key="1">
    <citation type="submission" date="2016-06" db="EMBL/GenBank/DDBJ databases">
        <title>Complete genome sequence of a saline-alkali tolerant type strain Dietzia timorensis ID05-A0528T.</title>
        <authorList>
            <person name="Wu X."/>
        </authorList>
    </citation>
    <scope>NUCLEOTIDE SEQUENCE [LARGE SCALE GENOMIC DNA]</scope>
    <source>
        <strain evidence="5 6">ID05-A0528</strain>
    </source>
</reference>
<evidence type="ECO:0000259" key="4">
    <source>
        <dbReference type="Pfam" id="PF07687"/>
    </source>
</evidence>
<keyword evidence="1" id="KW-0479">Metal-binding</keyword>
<dbReference type="GO" id="GO:0009014">
    <property type="term" value="F:succinyl-diaminopimelate desuccinylase activity"/>
    <property type="evidence" value="ECO:0007669"/>
    <property type="project" value="UniProtKB-UniRule"/>
</dbReference>
<dbReference type="EMBL" id="CP015961">
    <property type="protein sequence ID" value="ANI92805.1"/>
    <property type="molecule type" value="Genomic_DNA"/>
</dbReference>
<keyword evidence="2" id="KW-0378">Hydrolase</keyword>
<dbReference type="GO" id="GO:0046872">
    <property type="term" value="F:metal ion binding"/>
    <property type="evidence" value="ECO:0007669"/>
    <property type="project" value="UniProtKB-KW"/>
</dbReference>
<dbReference type="GO" id="GO:0006526">
    <property type="term" value="P:L-arginine biosynthetic process"/>
    <property type="evidence" value="ECO:0007669"/>
    <property type="project" value="TreeGrafter"/>
</dbReference>
<dbReference type="SUPFAM" id="SSF53187">
    <property type="entry name" value="Zn-dependent exopeptidases"/>
    <property type="match status" value="1"/>
</dbReference>
<evidence type="ECO:0000313" key="5">
    <source>
        <dbReference type="EMBL" id="ANI92805.1"/>
    </source>
</evidence>
<feature type="domain" description="Peptidase M20 dimerisation" evidence="4">
    <location>
        <begin position="202"/>
        <end position="299"/>
    </location>
</feature>
<proteinExistence type="predicted"/>
<dbReference type="Gene3D" id="3.30.70.360">
    <property type="match status" value="1"/>
</dbReference>
<keyword evidence="6" id="KW-1185">Reference proteome</keyword>
<dbReference type="InterPro" id="IPR050072">
    <property type="entry name" value="Peptidase_M20A"/>
</dbReference>
<protein>
    <recommendedName>
        <fullName evidence="3">Succinyl-diaminopimelate desuccinylase</fullName>
        <ecNumber evidence="3">3.5.1.18</ecNumber>
    </recommendedName>
</protein>
<dbReference type="KEGG" id="dtm:BJL86_2038"/>
<dbReference type="InterPro" id="IPR011650">
    <property type="entry name" value="Peptidase_M20_dimer"/>
</dbReference>
<name>A0A173LKI7_9ACTN</name>
<evidence type="ECO:0000256" key="3">
    <source>
        <dbReference type="NCBIfam" id="TIGR01900"/>
    </source>
</evidence>
<dbReference type="PANTHER" id="PTHR43808">
    <property type="entry name" value="ACETYLORNITHINE DEACETYLASE"/>
    <property type="match status" value="1"/>
</dbReference>